<sequence>MAVTRPRTPSDADPGRRRWLATAFASAWILASRAEGRPRAEEAGPAGVERDRIASIRARAEEAGIAGLRLEEGDRYVALGTARDDFVRGALALCEGLADDYLDHFKDRGFEVTAPTDRMTMLALATEEEFGRILGAGRHPQVTGIYEVGENYLVLYDGRGGGPAGPRAERANTITLFHEATHQLTFNSGLLERFAADVPLVVSEGLGMYGEVRRPDGRTKVGALNRERLAVIAQELRLGRSLIPLLELLEDATFEREESVQLAYAQSWLFVYGVMRSDPARDRFRTYLNALRAGADGPGRRLDLAREHLGDLEELDDGLRAYASRLLRGR</sequence>
<organism evidence="2 3">
    <name type="scientific">Tautonia plasticadhaerens</name>
    <dbReference type="NCBI Taxonomy" id="2527974"/>
    <lineage>
        <taxon>Bacteria</taxon>
        <taxon>Pseudomonadati</taxon>
        <taxon>Planctomycetota</taxon>
        <taxon>Planctomycetia</taxon>
        <taxon>Isosphaerales</taxon>
        <taxon>Isosphaeraceae</taxon>
        <taxon>Tautonia</taxon>
    </lineage>
</organism>
<protein>
    <recommendedName>
        <fullName evidence="1">DUF1570 domain-containing protein</fullName>
    </recommendedName>
</protein>
<dbReference type="InterPro" id="IPR011464">
    <property type="entry name" value="DUF1570"/>
</dbReference>
<evidence type="ECO:0000259" key="1">
    <source>
        <dbReference type="Pfam" id="PF07607"/>
    </source>
</evidence>
<reference evidence="2 3" key="1">
    <citation type="submission" date="2019-02" db="EMBL/GenBank/DDBJ databases">
        <title>Deep-cultivation of Planctomycetes and their phenomic and genomic characterization uncovers novel biology.</title>
        <authorList>
            <person name="Wiegand S."/>
            <person name="Jogler M."/>
            <person name="Boedeker C."/>
            <person name="Pinto D."/>
            <person name="Vollmers J."/>
            <person name="Rivas-Marin E."/>
            <person name="Kohn T."/>
            <person name="Peeters S.H."/>
            <person name="Heuer A."/>
            <person name="Rast P."/>
            <person name="Oberbeckmann S."/>
            <person name="Bunk B."/>
            <person name="Jeske O."/>
            <person name="Meyerdierks A."/>
            <person name="Storesund J.E."/>
            <person name="Kallscheuer N."/>
            <person name="Luecker S."/>
            <person name="Lage O.M."/>
            <person name="Pohl T."/>
            <person name="Merkel B.J."/>
            <person name="Hornburger P."/>
            <person name="Mueller R.-W."/>
            <person name="Bruemmer F."/>
            <person name="Labrenz M."/>
            <person name="Spormann A.M."/>
            <person name="Op den Camp H."/>
            <person name="Overmann J."/>
            <person name="Amann R."/>
            <person name="Jetten M.S.M."/>
            <person name="Mascher T."/>
            <person name="Medema M.H."/>
            <person name="Devos D.P."/>
            <person name="Kaster A.-K."/>
            <person name="Ovreas L."/>
            <person name="Rohde M."/>
            <person name="Galperin M.Y."/>
            <person name="Jogler C."/>
        </authorList>
    </citation>
    <scope>NUCLEOTIDE SEQUENCE [LARGE SCALE GENOMIC DNA]</scope>
    <source>
        <strain evidence="2 3">ElP</strain>
    </source>
</reference>
<gene>
    <name evidence="2" type="ORF">ElP_50050</name>
</gene>
<dbReference type="KEGG" id="tpla:ElP_50050"/>
<name>A0A518H886_9BACT</name>
<accession>A0A518H886</accession>
<proteinExistence type="predicted"/>
<evidence type="ECO:0000313" key="2">
    <source>
        <dbReference type="EMBL" id="QDV37072.1"/>
    </source>
</evidence>
<dbReference type="OrthoDB" id="291356at2"/>
<keyword evidence="3" id="KW-1185">Reference proteome</keyword>
<dbReference type="AlphaFoldDB" id="A0A518H886"/>
<evidence type="ECO:0000313" key="3">
    <source>
        <dbReference type="Proteomes" id="UP000317835"/>
    </source>
</evidence>
<feature type="domain" description="DUF1570" evidence="1">
    <location>
        <begin position="175"/>
        <end position="288"/>
    </location>
</feature>
<dbReference type="Pfam" id="PF07607">
    <property type="entry name" value="DUF1570"/>
    <property type="match status" value="1"/>
</dbReference>
<dbReference type="EMBL" id="CP036426">
    <property type="protein sequence ID" value="QDV37072.1"/>
    <property type="molecule type" value="Genomic_DNA"/>
</dbReference>
<dbReference type="Proteomes" id="UP000317835">
    <property type="component" value="Chromosome"/>
</dbReference>